<dbReference type="InterPro" id="IPR005162">
    <property type="entry name" value="Retrotrans_gag_dom"/>
</dbReference>
<accession>A0AAV3PV64</accession>
<dbReference type="PANTHER" id="PTHR33223">
    <property type="entry name" value="CCHC-TYPE DOMAIN-CONTAINING PROTEIN"/>
    <property type="match status" value="1"/>
</dbReference>
<gene>
    <name evidence="3" type="ORF">LIER_43294</name>
</gene>
<comment type="caution">
    <text evidence="3">The sequence shown here is derived from an EMBL/GenBank/DDBJ whole genome shotgun (WGS) entry which is preliminary data.</text>
</comment>
<dbReference type="AlphaFoldDB" id="A0AAV3PV64"/>
<keyword evidence="4" id="KW-1185">Reference proteome</keyword>
<evidence type="ECO:0000256" key="1">
    <source>
        <dbReference type="SAM" id="MobiDB-lite"/>
    </source>
</evidence>
<dbReference type="Proteomes" id="UP001454036">
    <property type="component" value="Unassembled WGS sequence"/>
</dbReference>
<evidence type="ECO:0000313" key="4">
    <source>
        <dbReference type="Proteomes" id="UP001454036"/>
    </source>
</evidence>
<sequence length="221" mass="24789">MWRKSVGGIIIQEGTIDINTGDTDHPAPSTTNTYGNVIVGENITHPYPTALVSPLQGTSGERKPIRIKHLLGPPRGTTARELPKSTRKRIRHPRGEANAGGNKDIVAKLQLQVEELNNRLRDIAPSRGLVKHITFLPFSYRLRHEPMPKGFKIPSSLSRAALKWFHKLPPNSIDCWQDTVDLFMDKFGVSIVANEDEEAFMNLKQKLGETLWNYSNVSKGY</sequence>
<dbReference type="PANTHER" id="PTHR33223:SF6">
    <property type="entry name" value="CCHC-TYPE DOMAIN-CONTAINING PROTEIN"/>
    <property type="match status" value="1"/>
</dbReference>
<evidence type="ECO:0000259" key="2">
    <source>
        <dbReference type="Pfam" id="PF03732"/>
    </source>
</evidence>
<dbReference type="EMBL" id="BAABME010034031">
    <property type="protein sequence ID" value="GAA0154817.1"/>
    <property type="molecule type" value="Genomic_DNA"/>
</dbReference>
<name>A0AAV3PV64_LITER</name>
<proteinExistence type="predicted"/>
<protein>
    <recommendedName>
        <fullName evidence="2">Retrotransposon gag domain-containing protein</fullName>
    </recommendedName>
</protein>
<feature type="domain" description="Retrotransposon gag" evidence="2">
    <location>
        <begin position="154"/>
        <end position="215"/>
    </location>
</feature>
<reference evidence="3 4" key="1">
    <citation type="submission" date="2024-01" db="EMBL/GenBank/DDBJ databases">
        <title>The complete chloroplast genome sequence of Lithospermum erythrorhizon: insights into the phylogenetic relationship among Boraginaceae species and the maternal lineages of purple gromwells.</title>
        <authorList>
            <person name="Okada T."/>
            <person name="Watanabe K."/>
        </authorList>
    </citation>
    <scope>NUCLEOTIDE SEQUENCE [LARGE SCALE GENOMIC DNA]</scope>
</reference>
<feature type="region of interest" description="Disordered" evidence="1">
    <location>
        <begin position="71"/>
        <end position="101"/>
    </location>
</feature>
<evidence type="ECO:0000313" key="3">
    <source>
        <dbReference type="EMBL" id="GAA0154817.1"/>
    </source>
</evidence>
<organism evidence="3 4">
    <name type="scientific">Lithospermum erythrorhizon</name>
    <name type="common">Purple gromwell</name>
    <name type="synonym">Lithospermum officinale var. erythrorhizon</name>
    <dbReference type="NCBI Taxonomy" id="34254"/>
    <lineage>
        <taxon>Eukaryota</taxon>
        <taxon>Viridiplantae</taxon>
        <taxon>Streptophyta</taxon>
        <taxon>Embryophyta</taxon>
        <taxon>Tracheophyta</taxon>
        <taxon>Spermatophyta</taxon>
        <taxon>Magnoliopsida</taxon>
        <taxon>eudicotyledons</taxon>
        <taxon>Gunneridae</taxon>
        <taxon>Pentapetalae</taxon>
        <taxon>asterids</taxon>
        <taxon>lamiids</taxon>
        <taxon>Boraginales</taxon>
        <taxon>Boraginaceae</taxon>
        <taxon>Boraginoideae</taxon>
        <taxon>Lithospermeae</taxon>
        <taxon>Lithospermum</taxon>
    </lineage>
</organism>
<dbReference type="Pfam" id="PF03732">
    <property type="entry name" value="Retrotrans_gag"/>
    <property type="match status" value="1"/>
</dbReference>